<dbReference type="InterPro" id="IPR024079">
    <property type="entry name" value="MetalloPept_cat_dom_sf"/>
</dbReference>
<evidence type="ECO:0000256" key="1">
    <source>
        <dbReference type="SAM" id="MobiDB-lite"/>
    </source>
</evidence>
<dbReference type="PROSITE" id="PS51257">
    <property type="entry name" value="PROKAR_LIPOPROTEIN"/>
    <property type="match status" value="1"/>
</dbReference>
<feature type="region of interest" description="Disordered" evidence="1">
    <location>
        <begin position="24"/>
        <end position="43"/>
    </location>
</feature>
<dbReference type="AlphaFoldDB" id="A0A4C2EPS2"/>
<evidence type="ECO:0008006" key="4">
    <source>
        <dbReference type="Google" id="ProtNLM"/>
    </source>
</evidence>
<evidence type="ECO:0000313" key="2">
    <source>
        <dbReference type="EMBL" id="GCF14613.1"/>
    </source>
</evidence>
<reference evidence="2 3" key="1">
    <citation type="submission" date="2019-02" db="EMBL/GenBank/DDBJ databases">
        <title>Haloarcula mannanilyticum sp. nov., a mannan degrading haloarchaeon isolated from commercial salt.</title>
        <authorList>
            <person name="Enomoto S."/>
            <person name="Shimane Y."/>
            <person name="Kamekura M."/>
            <person name="Ito T."/>
            <person name="Moriya O."/>
            <person name="Ihara K."/>
            <person name="Takahashi-Ando N."/>
            <person name="Fukushima Y."/>
            <person name="Yoshida Y."/>
            <person name="Usama R."/>
            <person name="Takai K."/>
            <person name="Minegishi H."/>
        </authorList>
    </citation>
    <scope>NUCLEOTIDE SEQUENCE [LARGE SCALE GENOMIC DNA]</scope>
    <source>
        <strain evidence="2 3">MD130-1</strain>
    </source>
</reference>
<dbReference type="OrthoDB" id="9634at2157"/>
<dbReference type="Gene3D" id="3.40.390.10">
    <property type="entry name" value="Collagenase (Catalytic Domain)"/>
    <property type="match status" value="1"/>
</dbReference>
<dbReference type="RefSeq" id="WP_137684187.1">
    <property type="nucleotide sequence ID" value="NZ_BIXZ01000004.1"/>
</dbReference>
<dbReference type="Proteomes" id="UP000304382">
    <property type="component" value="Unassembled WGS sequence"/>
</dbReference>
<dbReference type="SUPFAM" id="SSF55486">
    <property type="entry name" value="Metalloproteases ('zincins'), catalytic domain"/>
    <property type="match status" value="1"/>
</dbReference>
<evidence type="ECO:0000313" key="3">
    <source>
        <dbReference type="Proteomes" id="UP000304382"/>
    </source>
</evidence>
<proteinExistence type="predicted"/>
<gene>
    <name evidence="2" type="ORF">Harman_25480</name>
</gene>
<accession>A0A4C2EPS2</accession>
<keyword evidence="3" id="KW-1185">Reference proteome</keyword>
<dbReference type="GO" id="GO:0008237">
    <property type="term" value="F:metallopeptidase activity"/>
    <property type="evidence" value="ECO:0007669"/>
    <property type="project" value="InterPro"/>
</dbReference>
<comment type="caution">
    <text evidence="2">The sequence shown here is derived from an EMBL/GenBank/DDBJ whole genome shotgun (WGS) entry which is preliminary data.</text>
</comment>
<dbReference type="EMBL" id="BIXZ01000004">
    <property type="protein sequence ID" value="GCF14613.1"/>
    <property type="molecule type" value="Genomic_DNA"/>
</dbReference>
<name>A0A4C2EPS2_9EURY</name>
<protein>
    <recommendedName>
        <fullName evidence="4">Matrixin</fullName>
    </recommendedName>
</protein>
<organism evidence="2 3">
    <name type="scientific">Haloarcula mannanilytica</name>
    <dbReference type="NCBI Taxonomy" id="2509225"/>
    <lineage>
        <taxon>Archaea</taxon>
        <taxon>Methanobacteriati</taxon>
        <taxon>Methanobacteriota</taxon>
        <taxon>Stenosarchaea group</taxon>
        <taxon>Halobacteria</taxon>
        <taxon>Halobacteriales</taxon>
        <taxon>Haloarculaceae</taxon>
        <taxon>Haloarcula</taxon>
    </lineage>
</organism>
<sequence length="354" mass="39992">MRFEIVSIAFILVLIAGCSGALETTTPTPEPTEPASENTELTEEQFKWDDSPFGAERIIVGINDTTNSSNNFTYAASAALQYWNEHVDEYGRYDAHFVLKPNATNPDIEIRRAKQIDCPKQKWSGCAPIPRETTEFSNSDSEYVENSTVIVRSEYSSYKNWRIDRNNVVHEIGHVLGLNHNHRPIWALAPAGKGIRQPVQDVSEASYPWRDAKLKVYINNSSIPKGERTKIRNSTQSALDYYNSGAEGTRIQNLNLELVDSEYNADIVINAGTDKNSGLNRWGRSVDRDDNLEFFVKGVIYLNSEDIDQSYEVIGRMLAYLTRPDAIPPEFDHVSVNNQQERTSNEHIANNKKG</sequence>